<reference evidence="1 2" key="1">
    <citation type="submission" date="2019-03" db="EMBL/GenBank/DDBJ databases">
        <title>Halomonas marinisediminis sp. nov., a moderately halophilic bacterium isolated from the Bohai Gulf.</title>
        <authorList>
            <person name="Ji X."/>
        </authorList>
    </citation>
    <scope>NUCLEOTIDE SEQUENCE [LARGE SCALE GENOMIC DNA]</scope>
    <source>
        <strain evidence="1 2">204</strain>
    </source>
</reference>
<sequence>MARWPEDSLGGGACLVVTLPHATLLACRQLDARSSRYPGRGFSAATPYMLTSRSTSRPTTGDQGIREPMKQYKTGRATRLTSALLATLWLGTAATGAMAQPTDSEPASRAIASKAADTQTADIQTADTQAADTQTLIDAWLWWQQAHPGPVAWQQAFALRHDTASKLRERRQRMVGELATLAVSARVAGDTKGAAALMTWRRELAEWPLVEARTPGRMDLPWLGAHLRDNPPLSHIAQLGVCERPQWVELWSRDGVTRIDWVPELTLLSAIKALSPTAADHVDHAALITPMGQIHRRGVAAWNHQATPLVPGSRVVLELPTRQGLRGALPFPGTTHEADLINTHLPELLASRLPGDDCRIRNVP</sequence>
<keyword evidence="2" id="KW-1185">Reference proteome</keyword>
<proteinExistence type="predicted"/>
<protein>
    <recommendedName>
        <fullName evidence="3">Capsule biosynthesis GfcC-like C-terminal domain-containing protein</fullName>
    </recommendedName>
</protein>
<organism evidence="1 2">
    <name type="scientific">Halomonas marinisediminis</name>
    <dbReference type="NCBI Taxonomy" id="2546095"/>
    <lineage>
        <taxon>Bacteria</taxon>
        <taxon>Pseudomonadati</taxon>
        <taxon>Pseudomonadota</taxon>
        <taxon>Gammaproteobacteria</taxon>
        <taxon>Oceanospirillales</taxon>
        <taxon>Halomonadaceae</taxon>
        <taxon>Halomonas</taxon>
    </lineage>
</organism>
<accession>A0ABY2D3B6</accession>
<comment type="caution">
    <text evidence="1">The sequence shown here is derived from an EMBL/GenBank/DDBJ whole genome shotgun (WGS) entry which is preliminary data.</text>
</comment>
<dbReference type="EMBL" id="SLTR01000027">
    <property type="protein sequence ID" value="TDA95750.1"/>
    <property type="molecule type" value="Genomic_DNA"/>
</dbReference>
<dbReference type="Proteomes" id="UP000294823">
    <property type="component" value="Unassembled WGS sequence"/>
</dbReference>
<gene>
    <name evidence="1" type="ORF">E0702_15115</name>
</gene>
<evidence type="ECO:0000313" key="2">
    <source>
        <dbReference type="Proteomes" id="UP000294823"/>
    </source>
</evidence>
<dbReference type="PROSITE" id="PS51257">
    <property type="entry name" value="PROKAR_LIPOPROTEIN"/>
    <property type="match status" value="1"/>
</dbReference>
<name>A0ABY2D3B6_9GAMM</name>
<evidence type="ECO:0008006" key="3">
    <source>
        <dbReference type="Google" id="ProtNLM"/>
    </source>
</evidence>
<dbReference type="Gene3D" id="3.10.560.10">
    <property type="entry name" value="Outer membrane lipoprotein wza domain like"/>
    <property type="match status" value="1"/>
</dbReference>
<evidence type="ECO:0000313" key="1">
    <source>
        <dbReference type="EMBL" id="TDA95750.1"/>
    </source>
</evidence>